<keyword evidence="13" id="KW-1185">Reference proteome</keyword>
<dbReference type="InterPro" id="IPR000763">
    <property type="entry name" value="Catalase_peroxidase"/>
</dbReference>
<feature type="non-terminal residue" evidence="12">
    <location>
        <position position="1"/>
    </location>
</feature>
<evidence type="ECO:0000259" key="11">
    <source>
        <dbReference type="Pfam" id="PF00141"/>
    </source>
</evidence>
<dbReference type="PANTHER" id="PTHR30555">
    <property type="entry name" value="HYDROPEROXIDASE I, BIFUNCTIONAL CATALASE-PEROXIDASE"/>
    <property type="match status" value="1"/>
</dbReference>
<keyword evidence="3" id="KW-0349">Heme</keyword>
<comment type="similarity">
    <text evidence="9">Belongs to the peroxidase family.</text>
</comment>
<evidence type="ECO:0000256" key="10">
    <source>
        <dbReference type="SAM" id="MobiDB-lite"/>
    </source>
</evidence>
<reference evidence="12" key="1">
    <citation type="submission" date="2022-07" db="EMBL/GenBank/DDBJ databases">
        <title>Genome analysis of Parmales, a sister group of diatoms, reveals the evolutionary specialization of diatoms from phago-mixotrophs to photoautotrophs.</title>
        <authorList>
            <person name="Ban H."/>
            <person name="Sato S."/>
            <person name="Yoshikawa S."/>
            <person name="Kazumasa Y."/>
            <person name="Nakamura Y."/>
            <person name="Ichinomiya M."/>
            <person name="Saitoh K."/>
            <person name="Sato N."/>
            <person name="Blanc-Mathieu R."/>
            <person name="Endo H."/>
            <person name="Kuwata A."/>
            <person name="Ogata H."/>
        </authorList>
    </citation>
    <scope>NUCLEOTIDE SEQUENCE</scope>
</reference>
<gene>
    <name evidence="12" type="ORF">TrRE_jg7593</name>
</gene>
<comment type="catalytic activity">
    <reaction evidence="8">
        <text>2 H2O2 = O2 + 2 H2O</text>
        <dbReference type="Rhea" id="RHEA:20309"/>
        <dbReference type="ChEBI" id="CHEBI:15377"/>
        <dbReference type="ChEBI" id="CHEBI:15379"/>
        <dbReference type="ChEBI" id="CHEBI:16240"/>
        <dbReference type="EC" id="1.11.1.21"/>
    </reaction>
</comment>
<dbReference type="EMBL" id="BRXZ01001205">
    <property type="protein sequence ID" value="GMH65258.1"/>
    <property type="molecule type" value="Genomic_DNA"/>
</dbReference>
<dbReference type="GO" id="GO:0070301">
    <property type="term" value="P:cellular response to hydrogen peroxide"/>
    <property type="evidence" value="ECO:0007669"/>
    <property type="project" value="TreeGrafter"/>
</dbReference>
<dbReference type="InterPro" id="IPR002016">
    <property type="entry name" value="Haem_peroxidase"/>
</dbReference>
<dbReference type="Gene3D" id="1.10.520.10">
    <property type="match status" value="1"/>
</dbReference>
<evidence type="ECO:0000256" key="5">
    <source>
        <dbReference type="ARBA" id="ARBA00023002"/>
    </source>
</evidence>
<evidence type="ECO:0000256" key="6">
    <source>
        <dbReference type="ARBA" id="ARBA00023004"/>
    </source>
</evidence>
<evidence type="ECO:0000256" key="3">
    <source>
        <dbReference type="ARBA" id="ARBA00022617"/>
    </source>
</evidence>
<evidence type="ECO:0000256" key="9">
    <source>
        <dbReference type="RuleBase" id="RU004241"/>
    </source>
</evidence>
<evidence type="ECO:0000313" key="13">
    <source>
        <dbReference type="Proteomes" id="UP001165082"/>
    </source>
</evidence>
<dbReference type="AlphaFoldDB" id="A0A9W7A9T1"/>
<dbReference type="GO" id="GO:0005829">
    <property type="term" value="C:cytosol"/>
    <property type="evidence" value="ECO:0007669"/>
    <property type="project" value="TreeGrafter"/>
</dbReference>
<keyword evidence="5" id="KW-0560">Oxidoreductase</keyword>
<keyword evidence="7" id="KW-0376">Hydrogen peroxide</keyword>
<evidence type="ECO:0000256" key="4">
    <source>
        <dbReference type="ARBA" id="ARBA00022723"/>
    </source>
</evidence>
<protein>
    <recommendedName>
        <fullName evidence="11">Plant heme peroxidase family profile domain-containing protein</fullName>
    </recommendedName>
</protein>
<dbReference type="OrthoDB" id="407695at2759"/>
<accession>A0A9W7A9T1</accession>
<evidence type="ECO:0000256" key="7">
    <source>
        <dbReference type="ARBA" id="ARBA00023324"/>
    </source>
</evidence>
<organism evidence="12 13">
    <name type="scientific">Triparma retinervis</name>
    <dbReference type="NCBI Taxonomy" id="2557542"/>
    <lineage>
        <taxon>Eukaryota</taxon>
        <taxon>Sar</taxon>
        <taxon>Stramenopiles</taxon>
        <taxon>Ochrophyta</taxon>
        <taxon>Bolidophyceae</taxon>
        <taxon>Parmales</taxon>
        <taxon>Triparmaceae</taxon>
        <taxon>Triparma</taxon>
    </lineage>
</organism>
<dbReference type="GO" id="GO:0004096">
    <property type="term" value="F:catalase activity"/>
    <property type="evidence" value="ECO:0007669"/>
    <property type="project" value="InterPro"/>
</dbReference>
<evidence type="ECO:0000256" key="2">
    <source>
        <dbReference type="ARBA" id="ARBA00022559"/>
    </source>
</evidence>
<sequence length="277" mass="29755">PVTRCHGPATPEAQPFQYPLPATPSPHDLPEWGAVVEGIEGLVASNAGAGEALVKAAWSCAKTFRDTDFLGGCNGGRIRFVDENFPESDDIASAISLLSTLEASTPSSLTFSDLLVLAGTVALSSSNPSLPPLRFCGGRTDAEEDDQGWEYLFPRITGELEDNADVLADIVSMSGLTEPEYVALHAAANSLNFHELVNNDFELDADSGLYKAVDADIYITKTDYILKTHAEFHSIAVDFASSPELYQKTVAIAWGKAMTNDMYSVETGESSPYCFTQ</sequence>
<keyword evidence="6" id="KW-0408">Iron</keyword>
<evidence type="ECO:0000256" key="1">
    <source>
        <dbReference type="ARBA" id="ARBA00001970"/>
    </source>
</evidence>
<dbReference type="GO" id="GO:0046872">
    <property type="term" value="F:metal ion binding"/>
    <property type="evidence" value="ECO:0007669"/>
    <property type="project" value="UniProtKB-KW"/>
</dbReference>
<dbReference type="GO" id="GO:0020037">
    <property type="term" value="F:heme binding"/>
    <property type="evidence" value="ECO:0007669"/>
    <property type="project" value="InterPro"/>
</dbReference>
<name>A0A9W7A9T1_9STRA</name>
<dbReference type="InterPro" id="IPR010255">
    <property type="entry name" value="Haem_peroxidase_sf"/>
</dbReference>
<feature type="domain" description="Plant heme peroxidase family profile" evidence="11">
    <location>
        <begin position="41"/>
        <end position="195"/>
    </location>
</feature>
<keyword evidence="4" id="KW-0479">Metal-binding</keyword>
<dbReference type="SUPFAM" id="SSF48113">
    <property type="entry name" value="Heme-dependent peroxidases"/>
    <property type="match status" value="1"/>
</dbReference>
<dbReference type="PANTHER" id="PTHR30555:SF0">
    <property type="entry name" value="CATALASE-PEROXIDASE"/>
    <property type="match status" value="1"/>
</dbReference>
<proteinExistence type="inferred from homology"/>
<comment type="caution">
    <text evidence="12">The sequence shown here is derived from an EMBL/GenBank/DDBJ whole genome shotgun (WGS) entry which is preliminary data.</text>
</comment>
<dbReference type="Pfam" id="PF00141">
    <property type="entry name" value="peroxidase"/>
    <property type="match status" value="1"/>
</dbReference>
<dbReference type="CDD" id="cd00314">
    <property type="entry name" value="plant_peroxidase_like"/>
    <property type="match status" value="1"/>
</dbReference>
<evidence type="ECO:0000313" key="12">
    <source>
        <dbReference type="EMBL" id="GMH65258.1"/>
    </source>
</evidence>
<feature type="region of interest" description="Disordered" evidence="10">
    <location>
        <begin position="1"/>
        <end position="24"/>
    </location>
</feature>
<dbReference type="GO" id="GO:0042744">
    <property type="term" value="P:hydrogen peroxide catabolic process"/>
    <property type="evidence" value="ECO:0007669"/>
    <property type="project" value="UniProtKB-KW"/>
</dbReference>
<dbReference type="Proteomes" id="UP001165082">
    <property type="component" value="Unassembled WGS sequence"/>
</dbReference>
<comment type="cofactor">
    <cofactor evidence="1">
        <name>heme b</name>
        <dbReference type="ChEBI" id="CHEBI:60344"/>
    </cofactor>
</comment>
<evidence type="ECO:0000256" key="8">
    <source>
        <dbReference type="ARBA" id="ARBA00049145"/>
    </source>
</evidence>
<keyword evidence="2" id="KW-0575">Peroxidase</keyword>